<accession>V2Y408</accession>
<dbReference type="AlphaFoldDB" id="V2Y408"/>
<dbReference type="EMBL" id="ACIL03000013">
    <property type="protein sequence ID" value="ESL02827.1"/>
    <property type="molecule type" value="Genomic_DNA"/>
</dbReference>
<dbReference type="RefSeq" id="WP_023354569.1">
    <property type="nucleotide sequence ID" value="NZ_KI535368.1"/>
</dbReference>
<feature type="domain" description="DUF402" evidence="1">
    <location>
        <begin position="16"/>
        <end position="152"/>
    </location>
</feature>
<dbReference type="InterPro" id="IPR035930">
    <property type="entry name" value="FomD-like_sf"/>
</dbReference>
<reference evidence="2 3" key="1">
    <citation type="submission" date="2013-06" db="EMBL/GenBank/DDBJ databases">
        <authorList>
            <person name="Weinstock G."/>
            <person name="Sodergren E."/>
            <person name="Clifton S."/>
            <person name="Fulton L."/>
            <person name="Fulton B."/>
            <person name="Courtney L."/>
            <person name="Fronick C."/>
            <person name="Harrison M."/>
            <person name="Strong C."/>
            <person name="Farmer C."/>
            <person name="Delahaunty K."/>
            <person name="Markovic C."/>
            <person name="Hall O."/>
            <person name="Minx P."/>
            <person name="Tomlinson C."/>
            <person name="Mitreva M."/>
            <person name="Nelson J."/>
            <person name="Hou S."/>
            <person name="Wollam A."/>
            <person name="Pepin K.H."/>
            <person name="Johnson M."/>
            <person name="Bhonagiri V."/>
            <person name="Nash W.E."/>
            <person name="Warren W."/>
            <person name="Chinwalla A."/>
            <person name="Mardis E.R."/>
            <person name="Wilson R.K."/>
        </authorList>
    </citation>
    <scope>NUCLEOTIDE SEQUENCE [LARGE SCALE GENOMIC DNA]</scope>
    <source>
        <strain evidence="2 3">ATCC 51271</strain>
    </source>
</reference>
<dbReference type="Pfam" id="PF04167">
    <property type="entry name" value="DUF402"/>
    <property type="match status" value="1"/>
</dbReference>
<evidence type="ECO:0000313" key="3">
    <source>
        <dbReference type="Proteomes" id="UP000018227"/>
    </source>
</evidence>
<proteinExistence type="predicted"/>
<gene>
    <name evidence="2" type="ORF">GCWU0000282_001697</name>
</gene>
<dbReference type="OrthoDB" id="2064617at2"/>
<dbReference type="eggNOG" id="COG2306">
    <property type="taxonomic scope" value="Bacteria"/>
</dbReference>
<dbReference type="Gene3D" id="2.40.380.10">
    <property type="entry name" value="FomD-like"/>
    <property type="match status" value="1"/>
</dbReference>
<dbReference type="SUPFAM" id="SSF159234">
    <property type="entry name" value="FomD-like"/>
    <property type="match status" value="1"/>
</dbReference>
<evidence type="ECO:0000259" key="1">
    <source>
        <dbReference type="Pfam" id="PF04167"/>
    </source>
</evidence>
<dbReference type="Proteomes" id="UP000018227">
    <property type="component" value="Unassembled WGS sequence"/>
</dbReference>
<comment type="caution">
    <text evidence="2">The sequence shown here is derived from an EMBL/GenBank/DDBJ whole genome shotgun (WGS) entry which is preliminary data.</text>
</comment>
<dbReference type="STRING" id="592026.GCWU0000282_001697"/>
<dbReference type="InterPro" id="IPR007295">
    <property type="entry name" value="DUF402"/>
</dbReference>
<dbReference type="HOGENOM" id="CLU_1649215_0_0_9"/>
<name>V2Y408_9FIRM</name>
<organism evidence="2 3">
    <name type="scientific">Catonella morbi ATCC 51271</name>
    <dbReference type="NCBI Taxonomy" id="592026"/>
    <lineage>
        <taxon>Bacteria</taxon>
        <taxon>Bacillati</taxon>
        <taxon>Bacillota</taxon>
        <taxon>Clostridia</taxon>
        <taxon>Lachnospirales</taxon>
        <taxon>Lachnospiraceae</taxon>
        <taxon>Catonella</taxon>
    </lineage>
</organism>
<protein>
    <recommendedName>
        <fullName evidence="1">DUF402 domain-containing protein</fullName>
    </recommendedName>
</protein>
<sequence length="172" mass="20086">MINFNPEKYKAYTVTRRRYIPDEVITLNHDTIYYVSDELIVSGWKAIRLRQDISGGFSAYYPKLGIKTSKFFDSDGKLLYWYNDISELAFNGNDINFTDLLIDVVIYPDNSIRIMDINEFADAINKNLITKEQEIKALNSFHNLLNYVYNNEYSMLQEPVTELEKYLSSQSG</sequence>
<evidence type="ECO:0000313" key="2">
    <source>
        <dbReference type="EMBL" id="ESL02827.1"/>
    </source>
</evidence>
<keyword evidence="3" id="KW-1185">Reference proteome</keyword>